<organism evidence="3">
    <name type="scientific">Schistosoma curassoni</name>
    <dbReference type="NCBI Taxonomy" id="6186"/>
    <lineage>
        <taxon>Eukaryota</taxon>
        <taxon>Metazoa</taxon>
        <taxon>Spiralia</taxon>
        <taxon>Lophotrochozoa</taxon>
        <taxon>Platyhelminthes</taxon>
        <taxon>Trematoda</taxon>
        <taxon>Digenea</taxon>
        <taxon>Strigeidida</taxon>
        <taxon>Schistosomatoidea</taxon>
        <taxon>Schistosomatidae</taxon>
        <taxon>Schistosoma</taxon>
    </lineage>
</organism>
<evidence type="ECO:0000313" key="1">
    <source>
        <dbReference type="EMBL" id="VDP71828.1"/>
    </source>
</evidence>
<evidence type="ECO:0000313" key="3">
    <source>
        <dbReference type="WBParaSite" id="SCUD_0002032501-mRNA-1"/>
    </source>
</evidence>
<reference evidence="1 2" key="2">
    <citation type="submission" date="2018-11" db="EMBL/GenBank/DDBJ databases">
        <authorList>
            <consortium name="Pathogen Informatics"/>
        </authorList>
    </citation>
    <scope>NUCLEOTIDE SEQUENCE [LARGE SCALE GENOMIC DNA]</scope>
    <source>
        <strain evidence="1">Dakar</strain>
        <strain evidence="2">Dakar, Senegal</strain>
    </source>
</reference>
<sequence length="77" mass="8887">MGLPRITRPINTSNVICKAVKHAIEFQMIKLAVWRGCEEKHHIITFCNSQELSIWAEGNSQDHSLERIHRYHSSCGE</sequence>
<gene>
    <name evidence="1" type="ORF">SCUD_LOCUS20321</name>
</gene>
<accession>A0A183KZ25</accession>
<protein>
    <submittedName>
        <fullName evidence="3">RNase H domain-containing protein</fullName>
    </submittedName>
</protein>
<evidence type="ECO:0000313" key="2">
    <source>
        <dbReference type="Proteomes" id="UP000279833"/>
    </source>
</evidence>
<dbReference type="AlphaFoldDB" id="A0A183KZ25"/>
<dbReference type="EMBL" id="UZAK01044054">
    <property type="protein sequence ID" value="VDP71828.1"/>
    <property type="molecule type" value="Genomic_DNA"/>
</dbReference>
<dbReference type="Proteomes" id="UP000279833">
    <property type="component" value="Unassembled WGS sequence"/>
</dbReference>
<reference evidence="3" key="1">
    <citation type="submission" date="2016-06" db="UniProtKB">
        <authorList>
            <consortium name="WormBaseParasite"/>
        </authorList>
    </citation>
    <scope>IDENTIFICATION</scope>
</reference>
<dbReference type="WBParaSite" id="SCUD_0002032501-mRNA-1">
    <property type="protein sequence ID" value="SCUD_0002032501-mRNA-1"/>
    <property type="gene ID" value="SCUD_0002032501"/>
</dbReference>
<name>A0A183KZ25_9TREM</name>
<proteinExistence type="predicted"/>
<keyword evidence="2" id="KW-1185">Reference proteome</keyword>